<dbReference type="GO" id="GO:0000978">
    <property type="term" value="F:RNA polymerase II cis-regulatory region sequence-specific DNA binding"/>
    <property type="evidence" value="ECO:0007669"/>
    <property type="project" value="TreeGrafter"/>
</dbReference>
<dbReference type="Pfam" id="PF00319">
    <property type="entry name" value="SRF-TF"/>
    <property type="match status" value="1"/>
</dbReference>
<comment type="caution">
    <text evidence="7">The sequence shown here is derived from an EMBL/GenBank/DDBJ whole genome shotgun (WGS) entry which is preliminary data.</text>
</comment>
<dbReference type="Proteomes" id="UP000813462">
    <property type="component" value="Unassembled WGS sequence"/>
</dbReference>
<gene>
    <name evidence="7" type="ORF">FEM48_Zijuj01G0060700</name>
</gene>
<dbReference type="InterPro" id="IPR036879">
    <property type="entry name" value="TF_MADSbox_sf"/>
</dbReference>
<keyword evidence="3" id="KW-0238">DNA-binding</keyword>
<feature type="domain" description="MADS-box" evidence="6">
    <location>
        <begin position="7"/>
        <end position="67"/>
    </location>
</feature>
<proteinExistence type="predicted"/>
<dbReference type="FunFam" id="3.40.1810.10:FF:000006">
    <property type="entry name" value="Agamous-like MADS-box protein AGL62"/>
    <property type="match status" value="1"/>
</dbReference>
<organism evidence="7 8">
    <name type="scientific">Ziziphus jujuba var. spinosa</name>
    <dbReference type="NCBI Taxonomy" id="714518"/>
    <lineage>
        <taxon>Eukaryota</taxon>
        <taxon>Viridiplantae</taxon>
        <taxon>Streptophyta</taxon>
        <taxon>Embryophyta</taxon>
        <taxon>Tracheophyta</taxon>
        <taxon>Spermatophyta</taxon>
        <taxon>Magnoliopsida</taxon>
        <taxon>eudicotyledons</taxon>
        <taxon>Gunneridae</taxon>
        <taxon>Pentapetalae</taxon>
        <taxon>rosids</taxon>
        <taxon>fabids</taxon>
        <taxon>Rosales</taxon>
        <taxon>Rhamnaceae</taxon>
        <taxon>Paliureae</taxon>
        <taxon>Ziziphus</taxon>
    </lineage>
</organism>
<keyword evidence="2" id="KW-0805">Transcription regulation</keyword>
<evidence type="ECO:0000313" key="7">
    <source>
        <dbReference type="EMBL" id="KAH7545132.1"/>
    </source>
</evidence>
<dbReference type="PROSITE" id="PS50066">
    <property type="entry name" value="MADS_BOX_2"/>
    <property type="match status" value="1"/>
</dbReference>
<dbReference type="SMART" id="SM00432">
    <property type="entry name" value="MADS"/>
    <property type="match status" value="1"/>
</dbReference>
<dbReference type="AlphaFoldDB" id="A0A978VZJ8"/>
<evidence type="ECO:0000313" key="8">
    <source>
        <dbReference type="Proteomes" id="UP000813462"/>
    </source>
</evidence>
<evidence type="ECO:0000256" key="1">
    <source>
        <dbReference type="ARBA" id="ARBA00004123"/>
    </source>
</evidence>
<evidence type="ECO:0000256" key="3">
    <source>
        <dbReference type="ARBA" id="ARBA00023125"/>
    </source>
</evidence>
<dbReference type="PRINTS" id="PR00404">
    <property type="entry name" value="MADSDOMAIN"/>
</dbReference>
<dbReference type="InterPro" id="IPR002100">
    <property type="entry name" value="TF_MADSbox"/>
</dbReference>
<reference evidence="7" key="1">
    <citation type="journal article" date="2021" name="Front. Plant Sci.">
        <title>Chromosome-Scale Genome Assembly for Chinese Sour Jujube and Insights Into Its Genome Evolution and Domestication Signature.</title>
        <authorList>
            <person name="Shen L.-Y."/>
            <person name="Luo H."/>
            <person name="Wang X.-L."/>
            <person name="Wang X.-M."/>
            <person name="Qiu X.-J."/>
            <person name="Liu H."/>
            <person name="Zhou S.-S."/>
            <person name="Jia K.-H."/>
            <person name="Nie S."/>
            <person name="Bao Y.-T."/>
            <person name="Zhang R.-G."/>
            <person name="Yun Q.-Z."/>
            <person name="Chai Y.-H."/>
            <person name="Lu J.-Y."/>
            <person name="Li Y."/>
            <person name="Zhao S.-W."/>
            <person name="Mao J.-F."/>
            <person name="Jia S.-G."/>
            <person name="Mao Y.-M."/>
        </authorList>
    </citation>
    <scope>NUCLEOTIDE SEQUENCE</scope>
    <source>
        <strain evidence="7">AT0</strain>
        <tissue evidence="7">Leaf</tissue>
    </source>
</reference>
<dbReference type="PANTHER" id="PTHR11945:SF725">
    <property type="entry name" value="AGAMOUS-LIKE 58-RELATED"/>
    <property type="match status" value="1"/>
</dbReference>
<dbReference type="SUPFAM" id="SSF55455">
    <property type="entry name" value="SRF-like"/>
    <property type="match status" value="1"/>
</dbReference>
<evidence type="ECO:0000256" key="5">
    <source>
        <dbReference type="ARBA" id="ARBA00023242"/>
    </source>
</evidence>
<name>A0A978VZJ8_ZIZJJ</name>
<evidence type="ECO:0000259" key="6">
    <source>
        <dbReference type="PROSITE" id="PS50066"/>
    </source>
</evidence>
<dbReference type="Gene3D" id="3.40.1810.10">
    <property type="entry name" value="Transcription factor, MADS-box"/>
    <property type="match status" value="1"/>
</dbReference>
<dbReference type="GO" id="GO:0005634">
    <property type="term" value="C:nucleus"/>
    <property type="evidence" value="ECO:0007669"/>
    <property type="project" value="UniProtKB-SubCell"/>
</dbReference>
<comment type="subcellular location">
    <subcellularLocation>
        <location evidence="1">Nucleus</location>
    </subcellularLocation>
</comment>
<accession>A0A978VZJ8</accession>
<dbReference type="EMBL" id="JAEACU010000001">
    <property type="protein sequence ID" value="KAH7545132.1"/>
    <property type="molecule type" value="Genomic_DNA"/>
</dbReference>
<dbReference type="PANTHER" id="PTHR11945">
    <property type="entry name" value="MADS BOX PROTEIN"/>
    <property type="match status" value="1"/>
</dbReference>
<dbReference type="GO" id="GO:0000981">
    <property type="term" value="F:DNA-binding transcription factor activity, RNA polymerase II-specific"/>
    <property type="evidence" value="ECO:0007669"/>
    <property type="project" value="TreeGrafter"/>
</dbReference>
<evidence type="ECO:0000256" key="4">
    <source>
        <dbReference type="ARBA" id="ARBA00023163"/>
    </source>
</evidence>
<evidence type="ECO:0000256" key="2">
    <source>
        <dbReference type="ARBA" id="ARBA00023015"/>
    </source>
</evidence>
<keyword evidence="5" id="KW-0539">Nucleus</keyword>
<dbReference type="InterPro" id="IPR033896">
    <property type="entry name" value="MEF2-like_N"/>
</dbReference>
<dbReference type="CDD" id="cd00265">
    <property type="entry name" value="MADS_MEF2_like"/>
    <property type="match status" value="1"/>
</dbReference>
<dbReference type="GO" id="GO:0046983">
    <property type="term" value="F:protein dimerization activity"/>
    <property type="evidence" value="ECO:0007669"/>
    <property type="project" value="InterPro"/>
</dbReference>
<dbReference type="GO" id="GO:0045944">
    <property type="term" value="P:positive regulation of transcription by RNA polymerase II"/>
    <property type="evidence" value="ECO:0007669"/>
    <property type="project" value="InterPro"/>
</dbReference>
<sequence>MEGKQTKGRQKIEMKRIENEDDRLITFSKRRSGIYKKSSELVTLCGAEVGVVIFSPSGKPFSFAHPSIESIANRFLNQNPPQTDNTHPLVEAHRRVRIDELNQQHNDLHNQLEAEKERGKELQMLARARGNHQGWWETPLEELGFEELQNMHASLEELHRNICNHVKGRSRFPMSSSSFHGGAGTSAQGSMNPFLANASATHPPGYGYGRTPPHCLSRASSSAMDVWIAPIKGKENSDVY</sequence>
<keyword evidence="4" id="KW-0804">Transcription</keyword>
<protein>
    <recommendedName>
        <fullName evidence="6">MADS-box domain-containing protein</fullName>
    </recommendedName>
</protein>
<dbReference type="Gene3D" id="6.10.140.920">
    <property type="match status" value="1"/>
</dbReference>